<dbReference type="CDD" id="cd08023">
    <property type="entry name" value="GH16_laminarinase_like"/>
    <property type="match status" value="1"/>
</dbReference>
<comment type="similarity">
    <text evidence="1">Belongs to the glycosyl hydrolase 16 family.</text>
</comment>
<feature type="domain" description="CBM6" evidence="7">
    <location>
        <begin position="355"/>
        <end position="475"/>
    </location>
</feature>
<dbReference type="SUPFAM" id="SSF49785">
    <property type="entry name" value="Galactose-binding domain-like"/>
    <property type="match status" value="1"/>
</dbReference>
<evidence type="ECO:0000256" key="3">
    <source>
        <dbReference type="ARBA" id="ARBA00022729"/>
    </source>
</evidence>
<feature type="domain" description="GH16" evidence="8">
    <location>
        <begin position="31"/>
        <end position="256"/>
    </location>
</feature>
<dbReference type="AlphaFoldDB" id="A0A554VPY6"/>
<dbReference type="InterPro" id="IPR000757">
    <property type="entry name" value="Beta-glucanase-like"/>
</dbReference>
<dbReference type="Proteomes" id="UP000318833">
    <property type="component" value="Unassembled WGS sequence"/>
</dbReference>
<evidence type="ECO:0000256" key="5">
    <source>
        <dbReference type="SAM" id="SignalP"/>
    </source>
</evidence>
<keyword evidence="10" id="KW-1185">Reference proteome</keyword>
<dbReference type="InterPro" id="IPR026444">
    <property type="entry name" value="Secre_tail"/>
</dbReference>
<dbReference type="OrthoDB" id="9809583at2"/>
<dbReference type="PROSITE" id="PS50915">
    <property type="entry name" value="CRYSTALLIN_BETA_GAMMA"/>
    <property type="match status" value="1"/>
</dbReference>
<dbReference type="RefSeq" id="WP_143915598.1">
    <property type="nucleotide sequence ID" value="NZ_CANMIK010000007.1"/>
</dbReference>
<dbReference type="CDD" id="cd04080">
    <property type="entry name" value="CBM6_cellulase-like"/>
    <property type="match status" value="1"/>
</dbReference>
<reference evidence="9 10" key="1">
    <citation type="submission" date="2019-07" db="EMBL/GenBank/DDBJ databases">
        <title>The draft genome sequence of Aquimarina algiphila M91.</title>
        <authorList>
            <person name="Meng X."/>
        </authorList>
    </citation>
    <scope>NUCLEOTIDE SEQUENCE [LARGE SCALE GENOMIC DNA]</scope>
    <source>
        <strain evidence="9 10">M91</strain>
    </source>
</reference>
<dbReference type="Gene3D" id="2.60.20.10">
    <property type="entry name" value="Crystallins"/>
    <property type="match status" value="1"/>
</dbReference>
<evidence type="ECO:0000259" key="8">
    <source>
        <dbReference type="PROSITE" id="PS51762"/>
    </source>
</evidence>
<protein>
    <submittedName>
        <fullName evidence="9">Carbohydrate-binding protein</fullName>
    </submittedName>
</protein>
<evidence type="ECO:0000256" key="4">
    <source>
        <dbReference type="ARBA" id="ARBA00022737"/>
    </source>
</evidence>
<comment type="caution">
    <text evidence="9">The sequence shown here is derived from an EMBL/GenBank/DDBJ whole genome shotgun (WGS) entry which is preliminary data.</text>
</comment>
<proteinExistence type="inferred from homology"/>
<dbReference type="InterPro" id="IPR008979">
    <property type="entry name" value="Galactose-bd-like_sf"/>
</dbReference>
<evidence type="ECO:0000313" key="10">
    <source>
        <dbReference type="Proteomes" id="UP000318833"/>
    </source>
</evidence>
<dbReference type="Gene3D" id="2.60.120.200">
    <property type="match status" value="1"/>
</dbReference>
<dbReference type="InterPro" id="IPR011024">
    <property type="entry name" value="G_crystallin-like"/>
</dbReference>
<dbReference type="InterPro" id="IPR005084">
    <property type="entry name" value="CBM6"/>
</dbReference>
<name>A0A554VPY6_9FLAO</name>
<dbReference type="EMBL" id="VLNR01000006">
    <property type="protein sequence ID" value="TSE10560.1"/>
    <property type="molecule type" value="Genomic_DNA"/>
</dbReference>
<evidence type="ECO:0000256" key="1">
    <source>
        <dbReference type="ARBA" id="ARBA00006865"/>
    </source>
</evidence>
<dbReference type="GO" id="GO:0005975">
    <property type="term" value="P:carbohydrate metabolic process"/>
    <property type="evidence" value="ECO:0007669"/>
    <property type="project" value="InterPro"/>
</dbReference>
<feature type="signal peptide" evidence="5">
    <location>
        <begin position="1"/>
        <end position="22"/>
    </location>
</feature>
<evidence type="ECO:0000313" key="9">
    <source>
        <dbReference type="EMBL" id="TSE10560.1"/>
    </source>
</evidence>
<dbReference type="SUPFAM" id="SSF49899">
    <property type="entry name" value="Concanavalin A-like lectins/glucanases"/>
    <property type="match status" value="1"/>
</dbReference>
<feature type="chain" id="PRO_5022062434" evidence="5">
    <location>
        <begin position="23"/>
        <end position="575"/>
    </location>
</feature>
<keyword evidence="4" id="KW-0677">Repeat</keyword>
<organism evidence="9 10">
    <name type="scientific">Aquimarina algiphila</name>
    <dbReference type="NCBI Taxonomy" id="2047982"/>
    <lineage>
        <taxon>Bacteria</taxon>
        <taxon>Pseudomonadati</taxon>
        <taxon>Bacteroidota</taxon>
        <taxon>Flavobacteriia</taxon>
        <taxon>Flavobacteriales</taxon>
        <taxon>Flavobacteriaceae</taxon>
        <taxon>Aquimarina</taxon>
    </lineage>
</organism>
<dbReference type="PANTHER" id="PTHR10963:SF55">
    <property type="entry name" value="GLYCOSIDE HYDROLASE FAMILY 16 PROTEIN"/>
    <property type="match status" value="1"/>
</dbReference>
<dbReference type="PANTHER" id="PTHR10963">
    <property type="entry name" value="GLYCOSYL HYDROLASE-RELATED"/>
    <property type="match status" value="1"/>
</dbReference>
<dbReference type="PROSITE" id="PS51175">
    <property type="entry name" value="CBM6"/>
    <property type="match status" value="1"/>
</dbReference>
<dbReference type="InterPro" id="IPR006584">
    <property type="entry name" value="Cellulose-bd_IV"/>
</dbReference>
<dbReference type="Pfam" id="PF18962">
    <property type="entry name" value="Por_Secre_tail"/>
    <property type="match status" value="1"/>
</dbReference>
<evidence type="ECO:0000259" key="6">
    <source>
        <dbReference type="PROSITE" id="PS50915"/>
    </source>
</evidence>
<gene>
    <name evidence="9" type="ORF">FOF46_04495</name>
</gene>
<dbReference type="InterPro" id="IPR050546">
    <property type="entry name" value="Glycosyl_Hydrlase_16"/>
</dbReference>
<dbReference type="PROSITE" id="PS51762">
    <property type="entry name" value="GH16_2"/>
    <property type="match status" value="1"/>
</dbReference>
<sequence>MKTIKTLLFLTFFVMATSVVVAQNWNLVWQDEFTNGISPDWVFETGRGSSGWGNNELQYYRRENASVENGQLIITAKKENFGGANYTSARMKTQGRRNFKYGKIEARIALPMGQGLWPAFWMLGSNISSVGWPACGEIDVLEHINNSPDIHGTIHWQDGNGNYAYYGGHTAVNVTNYHLYSVEWNENNIKWFVDGNQYHEVDITNGVNGTSEFHNEYFLLLNMAVGGNWPGFSVDDSKIPARMAVDYVRVYQAGSNPPTTGVATMYQHCSYGGYGIDLGEGTYTRGQLIGLGIGDDDISSVKVQSGYQATLYFDDNFTGTSIIKTGDTSCLVNDGFNDQVTSIIISKTGNNGSSQTIEAENHTSMSGIQNENCSEGGQNVGYIDTGDWMAYANINFPSSGNYRIEYRVASAVGGGTLSADINAGATVLGQVNIPNTGGWQNWTTISHNVTINAGTYPFGLYAASGGWNINWIKIIGLSDVKFADSTLVENKENNGEVRNTDTMTLYPNPFKNSLQFKFEGENVRVTVFDAFGHRILHSITVEPGRSIDLSHLKKGLYLVSIEKNGSTETKRVIKE</sequence>
<dbReference type="InterPro" id="IPR013320">
    <property type="entry name" value="ConA-like_dom_sf"/>
</dbReference>
<dbReference type="InterPro" id="IPR001064">
    <property type="entry name" value="Beta/gamma_crystallin"/>
</dbReference>
<comment type="similarity">
    <text evidence="2">Belongs to the beta/gamma-crystallin family.</text>
</comment>
<dbReference type="SMART" id="SM00606">
    <property type="entry name" value="CBD_IV"/>
    <property type="match status" value="1"/>
</dbReference>
<evidence type="ECO:0000259" key="7">
    <source>
        <dbReference type="PROSITE" id="PS51175"/>
    </source>
</evidence>
<keyword evidence="3 5" id="KW-0732">Signal</keyword>
<evidence type="ECO:0000256" key="2">
    <source>
        <dbReference type="ARBA" id="ARBA00009646"/>
    </source>
</evidence>
<dbReference type="Pfam" id="PF00722">
    <property type="entry name" value="Glyco_hydro_16"/>
    <property type="match status" value="1"/>
</dbReference>
<dbReference type="SUPFAM" id="SSF49695">
    <property type="entry name" value="gamma-Crystallin-like"/>
    <property type="match status" value="1"/>
</dbReference>
<dbReference type="NCBIfam" id="TIGR04183">
    <property type="entry name" value="Por_Secre_tail"/>
    <property type="match status" value="1"/>
</dbReference>
<dbReference type="Gene3D" id="2.60.120.260">
    <property type="entry name" value="Galactose-binding domain-like"/>
    <property type="match status" value="1"/>
</dbReference>
<dbReference type="GO" id="GO:0030246">
    <property type="term" value="F:carbohydrate binding"/>
    <property type="evidence" value="ECO:0007669"/>
    <property type="project" value="InterPro"/>
</dbReference>
<accession>A0A554VPY6</accession>
<feature type="domain" description="Beta/gamma crystallin 'Greek key'" evidence="6">
    <location>
        <begin position="261"/>
        <end position="305"/>
    </location>
</feature>
<dbReference type="Pfam" id="PF03422">
    <property type="entry name" value="CBM_6"/>
    <property type="match status" value="1"/>
</dbReference>
<dbReference type="GO" id="GO:0004553">
    <property type="term" value="F:hydrolase activity, hydrolyzing O-glycosyl compounds"/>
    <property type="evidence" value="ECO:0007669"/>
    <property type="project" value="InterPro"/>
</dbReference>